<dbReference type="STRING" id="1121400.SAMN02746065_1119"/>
<sequence length="553" mass="60234">MNIRPHLYVYVSVIALLLFICANPLYAITISSSPVRPTVNQPVTLTITSTYTATPSCDILVDFGDDSGQVSAGTCFVTPCVQVLTHTYTVPGQYTIIAGENANFCRVSPGGPNPATLQINVQAVCAPMSITTSSPLPPGSAGQPYTAQINISGGYPPVSLFQISGDLPPGLSMNTSGRISGTPLSGGTFSFTIMAEDACPNGKQSAQRTFSLYIDQAVTMGVTVLPSSFTIGRGAPTTKSITFTISSSSLGNVELTSSIGLFMAGENVVGEIHSPLNISITNGSGRITESIYIPIAVIKRTENLGVAKIAYQRIFSGQSLSATARSNITITTDAGAEFRISSTRLFFENNRPEITISSNQPLPELYAEIRHTGTGLLKGYWEVDGKIFSNVFKHIPNVDRTIITSPSMPSFPTFDPGTHVVRFIITSPRENIDFPKVIYFVKPVAHTKRLPIKLVLPQDNSSLKFTSGEFKWEETNAIKSTTYLIEFRNMIKEKAIFSAYTTKKSYRVSDDLLEKYFKPNQNYLWSVIGFDSDDEIHGVSNPFKFFFMPRNSK</sequence>
<dbReference type="OrthoDB" id="5397680at2"/>
<dbReference type="SUPFAM" id="SSF49299">
    <property type="entry name" value="PKD domain"/>
    <property type="match status" value="1"/>
</dbReference>
<dbReference type="SUPFAM" id="SSF49313">
    <property type="entry name" value="Cadherin-like"/>
    <property type="match status" value="1"/>
</dbReference>
<dbReference type="Proteomes" id="UP000192418">
    <property type="component" value="Unassembled WGS sequence"/>
</dbReference>
<accession>A0A1W2C7U7</accession>
<dbReference type="RefSeq" id="WP_084069410.1">
    <property type="nucleotide sequence ID" value="NZ_FWXY01000011.1"/>
</dbReference>
<dbReference type="GO" id="GO:0005509">
    <property type="term" value="F:calcium ion binding"/>
    <property type="evidence" value="ECO:0007669"/>
    <property type="project" value="InterPro"/>
</dbReference>
<proteinExistence type="predicted"/>
<dbReference type="Pfam" id="PF05345">
    <property type="entry name" value="He_PIG"/>
    <property type="match status" value="1"/>
</dbReference>
<dbReference type="AlphaFoldDB" id="A0A1W2C7U7"/>
<dbReference type="EMBL" id="FWXY01000011">
    <property type="protein sequence ID" value="SMC80932.1"/>
    <property type="molecule type" value="Genomic_DNA"/>
</dbReference>
<gene>
    <name evidence="1" type="ORF">SAMN02746065_1119</name>
</gene>
<keyword evidence="2" id="KW-1185">Reference proteome</keyword>
<protein>
    <submittedName>
        <fullName evidence="1">Uncharacterized protein</fullName>
    </submittedName>
</protein>
<organism evidence="1 2">
    <name type="scientific">Desulfocicer vacuolatum DSM 3385</name>
    <dbReference type="NCBI Taxonomy" id="1121400"/>
    <lineage>
        <taxon>Bacteria</taxon>
        <taxon>Pseudomonadati</taxon>
        <taxon>Thermodesulfobacteriota</taxon>
        <taxon>Desulfobacteria</taxon>
        <taxon>Desulfobacterales</taxon>
        <taxon>Desulfobacteraceae</taxon>
        <taxon>Desulfocicer</taxon>
    </lineage>
</organism>
<dbReference type="GO" id="GO:0016020">
    <property type="term" value="C:membrane"/>
    <property type="evidence" value="ECO:0007669"/>
    <property type="project" value="InterPro"/>
</dbReference>
<dbReference type="InterPro" id="IPR013783">
    <property type="entry name" value="Ig-like_fold"/>
</dbReference>
<dbReference type="CDD" id="cd00146">
    <property type="entry name" value="PKD"/>
    <property type="match status" value="1"/>
</dbReference>
<dbReference type="InterPro" id="IPR035986">
    <property type="entry name" value="PKD_dom_sf"/>
</dbReference>
<name>A0A1W2C7U7_9BACT</name>
<dbReference type="Gene3D" id="2.60.40.10">
    <property type="entry name" value="Immunoglobulins"/>
    <property type="match status" value="2"/>
</dbReference>
<reference evidence="1 2" key="1">
    <citation type="submission" date="2017-04" db="EMBL/GenBank/DDBJ databases">
        <authorList>
            <person name="Afonso C.L."/>
            <person name="Miller P.J."/>
            <person name="Scott M.A."/>
            <person name="Spackman E."/>
            <person name="Goraichik I."/>
            <person name="Dimitrov K.M."/>
            <person name="Suarez D.L."/>
            <person name="Swayne D.E."/>
        </authorList>
    </citation>
    <scope>NUCLEOTIDE SEQUENCE [LARGE SCALE GENOMIC DNA]</scope>
    <source>
        <strain evidence="1 2">DSM 3385</strain>
    </source>
</reference>
<evidence type="ECO:0000313" key="1">
    <source>
        <dbReference type="EMBL" id="SMC80932.1"/>
    </source>
</evidence>
<evidence type="ECO:0000313" key="2">
    <source>
        <dbReference type="Proteomes" id="UP000192418"/>
    </source>
</evidence>
<dbReference type="InterPro" id="IPR015919">
    <property type="entry name" value="Cadherin-like_sf"/>
</dbReference>